<feature type="domain" description="GCVT N-terminal" evidence="3">
    <location>
        <begin position="459"/>
        <end position="718"/>
    </location>
</feature>
<dbReference type="SUPFAM" id="SSF101790">
    <property type="entry name" value="Aminomethyltransferase beta-barrel domain"/>
    <property type="match status" value="1"/>
</dbReference>
<dbReference type="Pfam" id="PF01571">
    <property type="entry name" value="GCV_T"/>
    <property type="match status" value="1"/>
</dbReference>
<gene>
    <name evidence="5" type="ORF">TGRH88_040600</name>
</gene>
<feature type="region of interest" description="Disordered" evidence="2">
    <location>
        <begin position="348"/>
        <end position="455"/>
    </location>
</feature>
<dbReference type="Gene3D" id="2.40.30.110">
    <property type="entry name" value="Aminomethyltransferase beta-barrel domains"/>
    <property type="match status" value="1"/>
</dbReference>
<feature type="region of interest" description="Disordered" evidence="2">
    <location>
        <begin position="131"/>
        <end position="212"/>
    </location>
</feature>
<keyword evidence="6" id="KW-1185">Reference proteome</keyword>
<evidence type="ECO:0000256" key="1">
    <source>
        <dbReference type="ARBA" id="ARBA00008609"/>
    </source>
</evidence>
<dbReference type="Gene3D" id="4.10.1250.10">
    <property type="entry name" value="Aminomethyltransferase fragment"/>
    <property type="match status" value="1"/>
</dbReference>
<dbReference type="EMBL" id="JAAUHK010000195">
    <property type="protein sequence ID" value="KAF4640135.1"/>
    <property type="molecule type" value="Genomic_DNA"/>
</dbReference>
<dbReference type="SMR" id="A0A7J6JY74"/>
<dbReference type="InterPro" id="IPR006222">
    <property type="entry name" value="GCVT_N"/>
</dbReference>
<dbReference type="InterPro" id="IPR028896">
    <property type="entry name" value="GcvT/YgfZ/DmdA"/>
</dbReference>
<comment type="caution">
    <text evidence="5">The sequence shown here is derived from an EMBL/GenBank/DDBJ whole genome shotgun (WGS) entry which is preliminary data.</text>
</comment>
<dbReference type="InterPro" id="IPR029043">
    <property type="entry name" value="GcvT/YgfZ_C"/>
</dbReference>
<evidence type="ECO:0000256" key="2">
    <source>
        <dbReference type="SAM" id="MobiDB-lite"/>
    </source>
</evidence>
<evidence type="ECO:0000259" key="4">
    <source>
        <dbReference type="Pfam" id="PF08669"/>
    </source>
</evidence>
<dbReference type="InterPro" id="IPR027266">
    <property type="entry name" value="TrmE/GcvT-like"/>
</dbReference>
<name>A0A7J6JY74_TOXGO</name>
<evidence type="ECO:0000259" key="3">
    <source>
        <dbReference type="Pfam" id="PF01571"/>
    </source>
</evidence>
<dbReference type="SUPFAM" id="SSF103025">
    <property type="entry name" value="Folate-binding domain"/>
    <property type="match status" value="1"/>
</dbReference>
<dbReference type="AlphaFoldDB" id="A0A7J6JY74"/>
<evidence type="ECO:0000313" key="5">
    <source>
        <dbReference type="EMBL" id="KAF4640135.1"/>
    </source>
</evidence>
<proteinExistence type="inferred from homology"/>
<dbReference type="PANTHER" id="PTHR43757:SF2">
    <property type="entry name" value="AMINOMETHYLTRANSFERASE, MITOCHONDRIAL"/>
    <property type="match status" value="1"/>
</dbReference>
<dbReference type="Pfam" id="PF08669">
    <property type="entry name" value="GCV_T_C"/>
    <property type="match status" value="1"/>
</dbReference>
<protein>
    <submittedName>
        <fullName evidence="5">Glycine cleavage T-protein (Aminomethyl transferase) domain-containing protein</fullName>
    </submittedName>
</protein>
<keyword evidence="5" id="KW-0808">Transferase</keyword>
<organism evidence="5 6">
    <name type="scientific">Toxoplasma gondii</name>
    <dbReference type="NCBI Taxonomy" id="5811"/>
    <lineage>
        <taxon>Eukaryota</taxon>
        <taxon>Sar</taxon>
        <taxon>Alveolata</taxon>
        <taxon>Apicomplexa</taxon>
        <taxon>Conoidasida</taxon>
        <taxon>Coccidia</taxon>
        <taxon>Eucoccidiorida</taxon>
        <taxon>Eimeriorina</taxon>
        <taxon>Sarcocystidae</taxon>
        <taxon>Toxoplasma</taxon>
    </lineage>
</organism>
<dbReference type="Gene3D" id="3.30.1360.120">
    <property type="entry name" value="Probable tRNA modification gtpase trme, domain 1"/>
    <property type="match status" value="1"/>
</dbReference>
<feature type="compositionally biased region" description="Polar residues" evidence="2">
    <location>
        <begin position="134"/>
        <end position="148"/>
    </location>
</feature>
<accession>A0A7J6JY74</accession>
<feature type="compositionally biased region" description="Low complexity" evidence="2">
    <location>
        <begin position="155"/>
        <end position="175"/>
    </location>
</feature>
<dbReference type="InterPro" id="IPR013977">
    <property type="entry name" value="GcvT_C"/>
</dbReference>
<dbReference type="PANTHER" id="PTHR43757">
    <property type="entry name" value="AMINOMETHYLTRANSFERASE"/>
    <property type="match status" value="1"/>
</dbReference>
<dbReference type="Gene3D" id="3.30.70.1400">
    <property type="entry name" value="Aminomethyltransferase beta-barrel domains"/>
    <property type="match status" value="1"/>
</dbReference>
<dbReference type="VEuPathDB" id="ToxoDB:TGME49_237470"/>
<evidence type="ECO:0000313" key="6">
    <source>
        <dbReference type="Proteomes" id="UP000557509"/>
    </source>
</evidence>
<comment type="similarity">
    <text evidence="1">Belongs to the GcvT family.</text>
</comment>
<dbReference type="Proteomes" id="UP000557509">
    <property type="component" value="Unassembled WGS sequence"/>
</dbReference>
<feature type="compositionally biased region" description="Low complexity" evidence="2">
    <location>
        <begin position="375"/>
        <end position="390"/>
    </location>
</feature>
<sequence>MAFLGRVGGPRRLDGSSSSLAYRFPRSLSITSSSSALSSALFVFPELFACLRQPPGAFHASRVRTRTLSLGNRSSSSPPLTSCSLPTRSLASAGAQQTSWRRPNFSFGLQERRMDKTHDLYVQTPHEKRLQGVCSRQVTPVESSSSPAVQRRALHASAVSSRSRSRSARVALSSSPLMSAAERSFSKTKDTTPLHAPSGSSKSRSRSGKSSTWCSLLSGSPVSWTKSLQRVALPLTWRFASDSVLPSDSCLPLRPPSRGLCVSSCSLNRGRSFPPRLGRSVLLPPMKTLSSNTKGAVQAAWGLRRFAVAACGKKTSPQTCRGETHSAFWPSPGLQCMYTSGAGSQNVDCGNASCSPSPEPPSSGNVPGTERANSSEKNASSESPHSTSGSGVRTPQPATPAVCAGDERGPGTSEPLSRFAASSTQASPSSSDPLSRVTPSPSGSSVSRPASSAVRPSPLHEVHASLGAKFVKFHGLLLPFAYEGEGVVSSHLHTRTCASLFDLAFRQHYRIRGDNAAQFLERLVVGDIQSLLETESRFTLFTNEQGGIEDDVIVAVHRDFLLIIGNACNKSKILSRLDAEAAEARGRGQAVTVEAVEDYTLLSVQGPQAMDVMSQAVNLSNADLVRMPFMSSYLCSVEGVACVLTRCGFSGEDGFEISLPASEATRIFSILLEKSSLLRPAGVGARDTLRQEAGLCQFDLDIDEHTTPVEAALGWTVGRRRRQEANFPGAARILAQLAQQQLLQNQTRKGPGSVDALQKALAAEAEKAGLREENRLRRKRVGLCLPAGGGSSKGVTVREEGGKNVGIVTSSCFAPSLQRTIGMAYLDLPYTLPKTRVVLDTNLPTPEAQVCQMPFLPGAYYKVPLSL</sequence>
<reference evidence="5 6" key="1">
    <citation type="submission" date="2020-03" db="EMBL/GenBank/DDBJ databases">
        <title>Genome sequence of Toxoplasma gondii RH-88 strain.</title>
        <authorList>
            <person name="Lorenzi H.A."/>
            <person name="Venepally P."/>
            <person name="Rozenberg A."/>
            <person name="Sibley D."/>
        </authorList>
    </citation>
    <scope>NUCLEOTIDE SEQUENCE [LARGE SCALE GENOMIC DNA]</scope>
    <source>
        <strain evidence="5 6">RH-88</strain>
    </source>
</reference>
<dbReference type="GO" id="GO:0016740">
    <property type="term" value="F:transferase activity"/>
    <property type="evidence" value="ECO:0007669"/>
    <property type="project" value="UniProtKB-KW"/>
</dbReference>
<feature type="compositionally biased region" description="Low complexity" evidence="2">
    <location>
        <begin position="420"/>
        <end position="455"/>
    </location>
</feature>
<feature type="domain" description="Aminomethyltransferase C-terminal" evidence="4">
    <location>
        <begin position="778"/>
        <end position="855"/>
    </location>
</feature>